<evidence type="ECO:0000256" key="2">
    <source>
        <dbReference type="ARBA" id="ARBA00022840"/>
    </source>
</evidence>
<evidence type="ECO:0000259" key="5">
    <source>
        <dbReference type="PROSITE" id="PS50067"/>
    </source>
</evidence>
<dbReference type="GO" id="GO:0005524">
    <property type="term" value="F:ATP binding"/>
    <property type="evidence" value="ECO:0007669"/>
    <property type="project" value="UniProtKB-KW"/>
</dbReference>
<dbReference type="Ensembl" id="ENSPMGT00000005091.1">
    <property type="protein sequence ID" value="ENSPMGP00000004797.1"/>
    <property type="gene ID" value="ENSPMGG00000004061.1"/>
</dbReference>
<dbReference type="GO" id="GO:0007018">
    <property type="term" value="P:microtubule-based movement"/>
    <property type="evidence" value="ECO:0007669"/>
    <property type="project" value="InterPro"/>
</dbReference>
<reference evidence="6" key="1">
    <citation type="submission" date="2025-08" db="UniProtKB">
        <authorList>
            <consortium name="Ensembl"/>
        </authorList>
    </citation>
    <scope>IDENTIFICATION</scope>
</reference>
<dbReference type="Gene3D" id="3.40.850.10">
    <property type="entry name" value="Kinesin motor domain"/>
    <property type="match status" value="1"/>
</dbReference>
<feature type="compositionally biased region" description="Basic and acidic residues" evidence="4">
    <location>
        <begin position="1"/>
        <end position="10"/>
    </location>
</feature>
<keyword evidence="1" id="KW-0547">Nucleotide-binding</keyword>
<evidence type="ECO:0000256" key="4">
    <source>
        <dbReference type="SAM" id="MobiDB-lite"/>
    </source>
</evidence>
<dbReference type="Proteomes" id="UP000261520">
    <property type="component" value="Unplaced"/>
</dbReference>
<dbReference type="STRING" id="409849.ENSPMGP00000004797"/>
<dbReference type="AlphaFoldDB" id="A0A3B3ZJJ9"/>
<dbReference type="GO" id="GO:0008017">
    <property type="term" value="F:microtubule binding"/>
    <property type="evidence" value="ECO:0007669"/>
    <property type="project" value="InterPro"/>
</dbReference>
<evidence type="ECO:0000256" key="1">
    <source>
        <dbReference type="ARBA" id="ARBA00022741"/>
    </source>
</evidence>
<evidence type="ECO:0000313" key="7">
    <source>
        <dbReference type="Proteomes" id="UP000261520"/>
    </source>
</evidence>
<accession>A0A3B3ZJJ9</accession>
<dbReference type="InterPro" id="IPR027417">
    <property type="entry name" value="P-loop_NTPase"/>
</dbReference>
<feature type="region of interest" description="Disordered" evidence="4">
    <location>
        <begin position="1"/>
        <end position="24"/>
    </location>
</feature>
<name>A0A3B3ZJJ9_9GOBI</name>
<dbReference type="PROSITE" id="PS50067">
    <property type="entry name" value="KINESIN_MOTOR_2"/>
    <property type="match status" value="1"/>
</dbReference>
<comment type="caution">
    <text evidence="3">Lacks conserved residue(s) required for the propagation of feature annotation.</text>
</comment>
<evidence type="ECO:0000256" key="3">
    <source>
        <dbReference type="PROSITE-ProRule" id="PRU00283"/>
    </source>
</evidence>
<keyword evidence="2" id="KW-0067">ATP-binding</keyword>
<feature type="domain" description="Kinesin motor" evidence="5">
    <location>
        <begin position="1"/>
        <end position="81"/>
    </location>
</feature>
<proteinExistence type="inferred from homology"/>
<dbReference type="SUPFAM" id="SSF52540">
    <property type="entry name" value="P-loop containing nucleoside triphosphate hydrolases"/>
    <property type="match status" value="1"/>
</dbReference>
<organism evidence="6 7">
    <name type="scientific">Periophthalmus magnuspinnatus</name>
    <dbReference type="NCBI Taxonomy" id="409849"/>
    <lineage>
        <taxon>Eukaryota</taxon>
        <taxon>Metazoa</taxon>
        <taxon>Chordata</taxon>
        <taxon>Craniata</taxon>
        <taxon>Vertebrata</taxon>
        <taxon>Euteleostomi</taxon>
        <taxon>Actinopterygii</taxon>
        <taxon>Neopterygii</taxon>
        <taxon>Teleostei</taxon>
        <taxon>Neoteleostei</taxon>
        <taxon>Acanthomorphata</taxon>
        <taxon>Gobiaria</taxon>
        <taxon>Gobiiformes</taxon>
        <taxon>Gobioidei</taxon>
        <taxon>Gobiidae</taxon>
        <taxon>Oxudercinae</taxon>
        <taxon>Periophthalmus</taxon>
    </lineage>
</organism>
<dbReference type="InterPro" id="IPR001752">
    <property type="entry name" value="Kinesin_motor_dom"/>
</dbReference>
<keyword evidence="7" id="KW-1185">Reference proteome</keyword>
<comment type="similarity">
    <text evidence="3">Belongs to the TRAFAC class myosin-kinesin ATPase superfamily. Kinesin family.</text>
</comment>
<evidence type="ECO:0000313" key="6">
    <source>
        <dbReference type="Ensembl" id="ENSPMGP00000004797.1"/>
    </source>
</evidence>
<dbReference type="GO" id="GO:0003777">
    <property type="term" value="F:microtubule motor activity"/>
    <property type="evidence" value="ECO:0007669"/>
    <property type="project" value="InterPro"/>
</dbReference>
<dbReference type="InterPro" id="IPR036961">
    <property type="entry name" value="Kinesin_motor_dom_sf"/>
</dbReference>
<sequence>CSIRKVETPRRPQKKPSNSQNDPVGVYCRITSTVQLHAPEGFKTLHLLEKVFRVSVSQKELFECVAKPLVEDLISGKNGMY</sequence>
<protein>
    <recommendedName>
        <fullName evidence="5">Kinesin motor domain-containing protein</fullName>
    </recommendedName>
</protein>
<reference evidence="6" key="2">
    <citation type="submission" date="2025-09" db="UniProtKB">
        <authorList>
            <consortium name="Ensembl"/>
        </authorList>
    </citation>
    <scope>IDENTIFICATION</scope>
</reference>